<protein>
    <recommendedName>
        <fullName evidence="3">Alpha-tubulin N-acetyltransferase</fullName>
        <shortName evidence="3">Alpha-TAT</shortName>
        <shortName evidence="3">TAT</shortName>
        <ecNumber evidence="3">2.3.1.108</ecNumber>
    </recommendedName>
    <alternativeName>
        <fullName evidence="3">Acetyltransferase mec-17 homolog</fullName>
    </alternativeName>
</protein>
<dbReference type="GO" id="GO:0005874">
    <property type="term" value="C:microtubule"/>
    <property type="evidence" value="ECO:0007669"/>
    <property type="project" value="InterPro"/>
</dbReference>
<evidence type="ECO:0000313" key="5">
    <source>
        <dbReference type="EMBL" id="KAF0682394.1"/>
    </source>
</evidence>
<dbReference type="PROSITE" id="PS51730">
    <property type="entry name" value="GNAT_ATAT"/>
    <property type="match status" value="1"/>
</dbReference>
<keyword evidence="7" id="KW-1185">Reference proteome</keyword>
<comment type="function">
    <text evidence="3">Specifically acetylates 'Lys-40' in alpha-tubulin on the lumenal side of microtubules. Promotes microtubule destabilization and accelerates microtubule dynamics; this activity may be independent of acetylation activity. Acetylates alpha-tubulin with a slow enzymatic rate, due to a catalytic site that is not optimized for acetyl transfer. Enters the microtubule through each end and diffuses quickly throughout the lumen of microtubules. Acetylates only long/old microtubules because of its slow acetylation rate since it does not have time to act on dynamically unstable microtubules before the enzyme is released.</text>
</comment>
<feature type="domain" description="N-acetyltransferase" evidence="4">
    <location>
        <begin position="1"/>
        <end position="175"/>
    </location>
</feature>
<evidence type="ECO:0000259" key="4">
    <source>
        <dbReference type="PROSITE" id="PS51730"/>
    </source>
</evidence>
<dbReference type="PANTHER" id="PTHR12327">
    <property type="entry name" value="ALPHA-TUBULIN N-ACETYLTRANSFERASE 1"/>
    <property type="match status" value="1"/>
</dbReference>
<comment type="catalytic activity">
    <reaction evidence="3">
        <text>L-lysyl-[alpha-tubulin] + acetyl-CoA = N(6)-acetyl-L-lysyl-[alpha-tubulin] + CoA + H(+)</text>
        <dbReference type="Rhea" id="RHEA:15277"/>
        <dbReference type="Rhea" id="RHEA-COMP:11278"/>
        <dbReference type="Rhea" id="RHEA-COMP:11279"/>
        <dbReference type="ChEBI" id="CHEBI:15378"/>
        <dbReference type="ChEBI" id="CHEBI:29969"/>
        <dbReference type="ChEBI" id="CHEBI:57287"/>
        <dbReference type="ChEBI" id="CHEBI:57288"/>
        <dbReference type="ChEBI" id="CHEBI:61930"/>
        <dbReference type="EC" id="2.3.1.108"/>
    </reaction>
</comment>
<dbReference type="Proteomes" id="UP000332933">
    <property type="component" value="Unassembled WGS sequence"/>
</dbReference>
<dbReference type="Gene3D" id="3.40.630.30">
    <property type="match status" value="1"/>
</dbReference>
<dbReference type="EMBL" id="VJMH01007540">
    <property type="protein sequence ID" value="KAF0682394.1"/>
    <property type="molecule type" value="Genomic_DNA"/>
</dbReference>
<dbReference type="EMBL" id="CAADRA010007566">
    <property type="protein sequence ID" value="VFU02105.1"/>
    <property type="molecule type" value="Genomic_DNA"/>
</dbReference>
<evidence type="ECO:0000256" key="2">
    <source>
        <dbReference type="ARBA" id="ARBA00023315"/>
    </source>
</evidence>
<dbReference type="InterPro" id="IPR007965">
    <property type="entry name" value="GNAT_ATAT"/>
</dbReference>
<dbReference type="EC" id="2.3.1.108" evidence="3"/>
<dbReference type="SUPFAM" id="SSF55729">
    <property type="entry name" value="Acyl-CoA N-acyltransferases (Nat)"/>
    <property type="match status" value="1"/>
</dbReference>
<dbReference type="Pfam" id="PF05301">
    <property type="entry name" value="Acetyltransf_16"/>
    <property type="match status" value="1"/>
</dbReference>
<feature type="site" description="Crucial for catalytic activity" evidence="3">
    <location>
        <position position="49"/>
    </location>
</feature>
<keyword evidence="2 3" id="KW-0012">Acyltransferase</keyword>
<dbReference type="AlphaFoldDB" id="A0A485LT96"/>
<reference evidence="6 7" key="1">
    <citation type="submission" date="2019-03" db="EMBL/GenBank/DDBJ databases">
        <authorList>
            <person name="Gaulin E."/>
            <person name="Dumas B."/>
        </authorList>
    </citation>
    <scope>NUCLEOTIDE SEQUENCE [LARGE SCALE GENOMIC DNA]</scope>
    <source>
        <strain evidence="6">CBS 568.67</strain>
    </source>
</reference>
<gene>
    <name evidence="6" type="primary">Aste57867_25482</name>
    <name evidence="5" type="ORF">As57867_025403</name>
    <name evidence="6" type="ORF">ASTE57867_25482</name>
</gene>
<organism evidence="6 7">
    <name type="scientific">Aphanomyces stellatus</name>
    <dbReference type="NCBI Taxonomy" id="120398"/>
    <lineage>
        <taxon>Eukaryota</taxon>
        <taxon>Sar</taxon>
        <taxon>Stramenopiles</taxon>
        <taxon>Oomycota</taxon>
        <taxon>Saprolegniomycetes</taxon>
        <taxon>Saprolegniales</taxon>
        <taxon>Verrucalvaceae</taxon>
        <taxon>Aphanomyces</taxon>
    </lineage>
</organism>
<accession>A0A485LT96</accession>
<dbReference type="InterPro" id="IPR038746">
    <property type="entry name" value="Atat"/>
</dbReference>
<dbReference type="HAMAP" id="MF_03130">
    <property type="entry name" value="mec17"/>
    <property type="match status" value="1"/>
</dbReference>
<name>A0A485LT96_9STRA</name>
<dbReference type="CDD" id="cd04301">
    <property type="entry name" value="NAT_SF"/>
    <property type="match status" value="1"/>
</dbReference>
<proteinExistence type="inferred from homology"/>
<keyword evidence="1 3" id="KW-0808">Transferase</keyword>
<comment type="similarity">
    <text evidence="3">Belongs to the acetyltransferase ATAT1 family.</text>
</comment>
<dbReference type="PANTHER" id="PTHR12327:SF0">
    <property type="entry name" value="ALPHA-TUBULIN N-ACETYLTRANSFERASE 1"/>
    <property type="match status" value="1"/>
</dbReference>
<feature type="binding site" evidence="3">
    <location>
        <begin position="109"/>
        <end position="122"/>
    </location>
    <ligand>
        <name>acetyl-CoA</name>
        <dbReference type="ChEBI" id="CHEBI:57288"/>
    </ligand>
</feature>
<feature type="binding site" evidence="3">
    <location>
        <begin position="145"/>
        <end position="154"/>
    </location>
    <ligand>
        <name>acetyl-CoA</name>
        <dbReference type="ChEBI" id="CHEBI:57288"/>
    </ligand>
</feature>
<dbReference type="OrthoDB" id="447510at2759"/>
<dbReference type="InterPro" id="IPR016181">
    <property type="entry name" value="Acyl_CoA_acyltransferase"/>
</dbReference>
<evidence type="ECO:0000313" key="6">
    <source>
        <dbReference type="EMBL" id="VFU02105.1"/>
    </source>
</evidence>
<evidence type="ECO:0000256" key="3">
    <source>
        <dbReference type="HAMAP-Rule" id="MF_03130"/>
    </source>
</evidence>
<sequence>MPGALLLPESPDLGANFRVATLDELEADASKKSIVYGIDILGHGSAEAQLLKTPITSVALVREHKHTLYIAYNEDGEAIGLLKVGRKHLYYTKAKGGFLEIDPLCLLDFYVRPDLQRHGIGLAMFQHMLANEHVGAHALAYDRPSPKLLPFLRKHFGLTDHVDQPNRYVVFDAYFSKD</sequence>
<evidence type="ECO:0000256" key="1">
    <source>
        <dbReference type="ARBA" id="ARBA00022679"/>
    </source>
</evidence>
<dbReference type="GO" id="GO:0070507">
    <property type="term" value="P:regulation of microtubule cytoskeleton organization"/>
    <property type="evidence" value="ECO:0007669"/>
    <property type="project" value="UniProtKB-UniRule"/>
</dbReference>
<evidence type="ECO:0000313" key="7">
    <source>
        <dbReference type="Proteomes" id="UP000332933"/>
    </source>
</evidence>
<dbReference type="GO" id="GO:0019799">
    <property type="term" value="F:tubulin N-acetyltransferase activity"/>
    <property type="evidence" value="ECO:0007669"/>
    <property type="project" value="UniProtKB-UniRule"/>
</dbReference>
<reference evidence="5" key="2">
    <citation type="submission" date="2019-06" db="EMBL/GenBank/DDBJ databases">
        <title>Genomics analysis of Aphanomyces spp. identifies a new class of oomycete effector associated with host adaptation.</title>
        <authorList>
            <person name="Gaulin E."/>
        </authorList>
    </citation>
    <scope>NUCLEOTIDE SEQUENCE</scope>
    <source>
        <strain evidence="5">CBS 578.67</strain>
    </source>
</reference>